<dbReference type="Proteomes" id="UP000799770">
    <property type="component" value="Unassembled WGS sequence"/>
</dbReference>
<dbReference type="EMBL" id="ML977315">
    <property type="protein sequence ID" value="KAF2119477.1"/>
    <property type="molecule type" value="Genomic_DNA"/>
</dbReference>
<dbReference type="Gene3D" id="3.40.50.720">
    <property type="entry name" value="NAD(P)-binding Rossmann-like Domain"/>
    <property type="match status" value="1"/>
</dbReference>
<comment type="similarity">
    <text evidence="1">Belongs to the zinc-containing alcohol dehydrogenase family.</text>
</comment>
<keyword evidence="6" id="KW-1185">Reference proteome</keyword>
<dbReference type="AlphaFoldDB" id="A0A6A5ZKU3"/>
<evidence type="ECO:0000256" key="2">
    <source>
        <dbReference type="ARBA" id="ARBA00011245"/>
    </source>
</evidence>
<dbReference type="OrthoDB" id="9992527at2759"/>
<dbReference type="SMART" id="SM00829">
    <property type="entry name" value="PKS_ER"/>
    <property type="match status" value="1"/>
</dbReference>
<evidence type="ECO:0000256" key="3">
    <source>
        <dbReference type="ARBA" id="ARBA00023002"/>
    </source>
</evidence>
<dbReference type="SUPFAM" id="SSF51735">
    <property type="entry name" value="NAD(P)-binding Rossmann-fold domains"/>
    <property type="match status" value="1"/>
</dbReference>
<protein>
    <submittedName>
        <fullName evidence="5">Putative alcohol dehydrogenase</fullName>
    </submittedName>
</protein>
<dbReference type="Pfam" id="PF08240">
    <property type="entry name" value="ADH_N"/>
    <property type="match status" value="1"/>
</dbReference>
<organism evidence="5 6">
    <name type="scientific">Lophiotrema nucula</name>
    <dbReference type="NCBI Taxonomy" id="690887"/>
    <lineage>
        <taxon>Eukaryota</taxon>
        <taxon>Fungi</taxon>
        <taxon>Dikarya</taxon>
        <taxon>Ascomycota</taxon>
        <taxon>Pezizomycotina</taxon>
        <taxon>Dothideomycetes</taxon>
        <taxon>Pleosporomycetidae</taxon>
        <taxon>Pleosporales</taxon>
        <taxon>Lophiotremataceae</taxon>
        <taxon>Lophiotrema</taxon>
    </lineage>
</organism>
<dbReference type="InterPro" id="IPR011032">
    <property type="entry name" value="GroES-like_sf"/>
</dbReference>
<name>A0A6A5ZKU3_9PLEO</name>
<gene>
    <name evidence="5" type="ORF">BDV96DRAFT_642498</name>
</gene>
<dbReference type="InterPro" id="IPR020843">
    <property type="entry name" value="ER"/>
</dbReference>
<evidence type="ECO:0000313" key="6">
    <source>
        <dbReference type="Proteomes" id="UP000799770"/>
    </source>
</evidence>
<feature type="domain" description="Enoyl reductase (ER)" evidence="4">
    <location>
        <begin position="14"/>
        <end position="353"/>
    </location>
</feature>
<dbReference type="CDD" id="cd08249">
    <property type="entry name" value="enoyl_reductase_like"/>
    <property type="match status" value="1"/>
</dbReference>
<evidence type="ECO:0000313" key="5">
    <source>
        <dbReference type="EMBL" id="KAF2119477.1"/>
    </source>
</evidence>
<accession>A0A6A5ZKU3</accession>
<dbReference type="PANTHER" id="PTHR45348">
    <property type="entry name" value="HYPOTHETICAL OXIDOREDUCTASE (EUROFUNG)"/>
    <property type="match status" value="1"/>
</dbReference>
<proteinExistence type="inferred from homology"/>
<evidence type="ECO:0000256" key="1">
    <source>
        <dbReference type="ARBA" id="ARBA00008072"/>
    </source>
</evidence>
<dbReference type="PANTHER" id="PTHR45348:SF2">
    <property type="entry name" value="ZINC-TYPE ALCOHOL DEHYDROGENASE-LIKE PROTEIN C2E1P3.01"/>
    <property type="match status" value="1"/>
</dbReference>
<sequence length="361" mass="38569">MPTQKALIVKEIGGRVVEVSDWPIAQPGPKQVQIRVTVAGLNPHDQKGRDGGLFIKDNLPAILGNDVAGVVTEVGSEVTKFKVGSEVTKFKVGDRIFAQSAIDAVYRGKALQQYALVEEDHAAKIPNGISEHGAATLPINAITAVVALFHPTAGLGLPAPWTEEAKTFDYAGTTLLIIGGGSNCGRFGIQVAKLAGIGKIVVVGGKESELKPWGATHVLDRHGGDDVVLKRIRDVAGDDLVYAYDCINGPDKQYLGVSALSNTKKGKLARALPSGPIDESKILGGREEASYELADVFGASHLKAETTKPFWDRVGEYLKDGQIVPVPYVVEEGLDADKVNALLDRYRDGKPVTQTQFRISE</sequence>
<dbReference type="SUPFAM" id="SSF50129">
    <property type="entry name" value="GroES-like"/>
    <property type="match status" value="1"/>
</dbReference>
<dbReference type="InterPro" id="IPR047122">
    <property type="entry name" value="Trans-enoyl_RdTase-like"/>
</dbReference>
<dbReference type="InterPro" id="IPR036291">
    <property type="entry name" value="NAD(P)-bd_dom_sf"/>
</dbReference>
<dbReference type="InterPro" id="IPR013154">
    <property type="entry name" value="ADH-like_N"/>
</dbReference>
<comment type="subunit">
    <text evidence="2">Monomer.</text>
</comment>
<keyword evidence="3" id="KW-0560">Oxidoreductase</keyword>
<dbReference type="GO" id="GO:0016651">
    <property type="term" value="F:oxidoreductase activity, acting on NAD(P)H"/>
    <property type="evidence" value="ECO:0007669"/>
    <property type="project" value="InterPro"/>
</dbReference>
<reference evidence="5" key="1">
    <citation type="journal article" date="2020" name="Stud. Mycol.">
        <title>101 Dothideomycetes genomes: a test case for predicting lifestyles and emergence of pathogens.</title>
        <authorList>
            <person name="Haridas S."/>
            <person name="Albert R."/>
            <person name="Binder M."/>
            <person name="Bloem J."/>
            <person name="Labutti K."/>
            <person name="Salamov A."/>
            <person name="Andreopoulos B."/>
            <person name="Baker S."/>
            <person name="Barry K."/>
            <person name="Bills G."/>
            <person name="Bluhm B."/>
            <person name="Cannon C."/>
            <person name="Castanera R."/>
            <person name="Culley D."/>
            <person name="Daum C."/>
            <person name="Ezra D."/>
            <person name="Gonzalez J."/>
            <person name="Henrissat B."/>
            <person name="Kuo A."/>
            <person name="Liang C."/>
            <person name="Lipzen A."/>
            <person name="Lutzoni F."/>
            <person name="Magnuson J."/>
            <person name="Mondo S."/>
            <person name="Nolan M."/>
            <person name="Ohm R."/>
            <person name="Pangilinan J."/>
            <person name="Park H.-J."/>
            <person name="Ramirez L."/>
            <person name="Alfaro M."/>
            <person name="Sun H."/>
            <person name="Tritt A."/>
            <person name="Yoshinaga Y."/>
            <person name="Zwiers L.-H."/>
            <person name="Turgeon B."/>
            <person name="Goodwin S."/>
            <person name="Spatafora J."/>
            <person name="Crous P."/>
            <person name="Grigoriev I."/>
        </authorList>
    </citation>
    <scope>NUCLEOTIDE SEQUENCE</scope>
    <source>
        <strain evidence="5">CBS 627.86</strain>
    </source>
</reference>
<evidence type="ECO:0000259" key="4">
    <source>
        <dbReference type="SMART" id="SM00829"/>
    </source>
</evidence>
<dbReference type="Gene3D" id="3.90.180.10">
    <property type="entry name" value="Medium-chain alcohol dehydrogenases, catalytic domain"/>
    <property type="match status" value="1"/>
</dbReference>